<reference evidence="2" key="1">
    <citation type="submission" date="2017-11" db="EMBL/GenBank/DDBJ databases">
        <authorList>
            <person name="Kuznetsova I."/>
            <person name="Sazanova A."/>
            <person name="Chirak E."/>
            <person name="Safronova V."/>
            <person name="Willems A."/>
        </authorList>
    </citation>
    <scope>NUCLEOTIDE SEQUENCE [LARGE SCALE GENOMIC DNA]</scope>
    <source>
        <strain evidence="2">PEPV15</strain>
    </source>
</reference>
<evidence type="ECO:0000313" key="1">
    <source>
        <dbReference type="EMBL" id="PSH56729.1"/>
    </source>
</evidence>
<evidence type="ECO:0000313" key="2">
    <source>
        <dbReference type="Proteomes" id="UP000241158"/>
    </source>
</evidence>
<sequence>MFEPLAPVGVQQELTEPPLAVLEQHKHMRWEARTLFQNIGLGTTFSLMATVQSSIIKVELKDGDDVFVVDFENKYIPYRAQRPSKTQITLLRKNSPTLHLVPVASGQLGSNITSSLVTEDWIVERTS</sequence>
<accession>A0A2P7AR76</accession>
<name>A0A2P7AR76_9HYPH</name>
<organism evidence="1 2">
    <name type="scientific">Phyllobacterium endophyticum</name>
    <dbReference type="NCBI Taxonomy" id="1149773"/>
    <lineage>
        <taxon>Bacteria</taxon>
        <taxon>Pseudomonadati</taxon>
        <taxon>Pseudomonadota</taxon>
        <taxon>Alphaproteobacteria</taxon>
        <taxon>Hyphomicrobiales</taxon>
        <taxon>Phyllobacteriaceae</taxon>
        <taxon>Phyllobacterium</taxon>
    </lineage>
</organism>
<protein>
    <submittedName>
        <fullName evidence="1">Uncharacterized protein</fullName>
    </submittedName>
</protein>
<gene>
    <name evidence="1" type="ORF">CU100_15385</name>
</gene>
<keyword evidence="2" id="KW-1185">Reference proteome</keyword>
<proteinExistence type="predicted"/>
<dbReference type="Proteomes" id="UP000241158">
    <property type="component" value="Unassembled WGS sequence"/>
</dbReference>
<dbReference type="AlphaFoldDB" id="A0A2P7AR76"/>
<dbReference type="EMBL" id="PGGN01000003">
    <property type="protein sequence ID" value="PSH56729.1"/>
    <property type="molecule type" value="Genomic_DNA"/>
</dbReference>
<comment type="caution">
    <text evidence="1">The sequence shown here is derived from an EMBL/GenBank/DDBJ whole genome shotgun (WGS) entry which is preliminary data.</text>
</comment>